<protein>
    <submittedName>
        <fullName evidence="4">Methyltransferase domain-containing protein</fullName>
    </submittedName>
</protein>
<dbReference type="InterPro" id="IPR029063">
    <property type="entry name" value="SAM-dependent_MTases_sf"/>
</dbReference>
<evidence type="ECO:0000256" key="1">
    <source>
        <dbReference type="ARBA" id="ARBA00022603"/>
    </source>
</evidence>
<dbReference type="CDD" id="cd02440">
    <property type="entry name" value="AdoMet_MTases"/>
    <property type="match status" value="1"/>
</dbReference>
<dbReference type="GO" id="GO:0032259">
    <property type="term" value="P:methylation"/>
    <property type="evidence" value="ECO:0007669"/>
    <property type="project" value="UniProtKB-KW"/>
</dbReference>
<dbReference type="Pfam" id="PF13489">
    <property type="entry name" value="Methyltransf_23"/>
    <property type="match status" value="1"/>
</dbReference>
<evidence type="ECO:0000256" key="3">
    <source>
        <dbReference type="ARBA" id="ARBA00022691"/>
    </source>
</evidence>
<proteinExistence type="predicted"/>
<sequence>MKSALIHNFCQTWPNRASFRQRRIAKRPAAVHYLFIFSCALHSHKHLARMHPPDIDPRGGPDMPPVLSGTHLQILSVLATEIALMETPPTPFRILDIGCGDGLLIDYLGHALPILFPNLEVEIHGFDVSDHGVQPQGYFAATIAHLEQSLPGADWPARLKLISEREAWPYEDGFFAAAVSNQVLEHVHDHDLFFAQNARVLACGGVAVHVFPSRHTLIEPHLRIPFAHRFRDAHGMRRMIRLWSSLNRGKFREHKRKNPRLTPDEFAAAHADFLIRYTNFRFQTAYLDAAKAHRLHGTFKYTAAYFVEKLRLMRGGAPRYRVEGAGGVRHGLVSWLGRYVASVTLVLTRTDRYDRYNREMSGDE</sequence>
<evidence type="ECO:0000313" key="5">
    <source>
        <dbReference type="Proteomes" id="UP000281128"/>
    </source>
</evidence>
<evidence type="ECO:0000313" key="4">
    <source>
        <dbReference type="EMBL" id="RKF14758.1"/>
    </source>
</evidence>
<keyword evidence="2 4" id="KW-0808">Transferase</keyword>
<comment type="caution">
    <text evidence="4">The sequence shown here is derived from an EMBL/GenBank/DDBJ whole genome shotgun (WGS) entry which is preliminary data.</text>
</comment>
<accession>A0A3A8AUN2</accession>
<dbReference type="AlphaFoldDB" id="A0A3A8AUN2"/>
<dbReference type="OrthoDB" id="1853779at2"/>
<name>A0A3A8AUN2_9RHOB</name>
<dbReference type="GO" id="GO:0008168">
    <property type="term" value="F:methyltransferase activity"/>
    <property type="evidence" value="ECO:0007669"/>
    <property type="project" value="UniProtKB-KW"/>
</dbReference>
<dbReference type="Proteomes" id="UP000281128">
    <property type="component" value="Unassembled WGS sequence"/>
</dbReference>
<dbReference type="PANTHER" id="PTHR43464">
    <property type="entry name" value="METHYLTRANSFERASE"/>
    <property type="match status" value="1"/>
</dbReference>
<keyword evidence="1 4" id="KW-0489">Methyltransferase</keyword>
<dbReference type="SUPFAM" id="SSF53335">
    <property type="entry name" value="S-adenosyl-L-methionine-dependent methyltransferases"/>
    <property type="match status" value="1"/>
</dbReference>
<dbReference type="EMBL" id="RAPE01000002">
    <property type="protein sequence ID" value="RKF14758.1"/>
    <property type="molecule type" value="Genomic_DNA"/>
</dbReference>
<keyword evidence="3" id="KW-0949">S-adenosyl-L-methionine</keyword>
<dbReference type="PANTHER" id="PTHR43464:SF19">
    <property type="entry name" value="UBIQUINONE BIOSYNTHESIS O-METHYLTRANSFERASE, MITOCHONDRIAL"/>
    <property type="match status" value="1"/>
</dbReference>
<dbReference type="Gene3D" id="3.40.50.150">
    <property type="entry name" value="Vaccinia Virus protein VP39"/>
    <property type="match status" value="1"/>
</dbReference>
<organism evidence="4 5">
    <name type="scientific">Roseovarius spongiae</name>
    <dbReference type="NCBI Taxonomy" id="2320272"/>
    <lineage>
        <taxon>Bacteria</taxon>
        <taxon>Pseudomonadati</taxon>
        <taxon>Pseudomonadota</taxon>
        <taxon>Alphaproteobacteria</taxon>
        <taxon>Rhodobacterales</taxon>
        <taxon>Roseobacteraceae</taxon>
        <taxon>Roseovarius</taxon>
    </lineage>
</organism>
<reference evidence="4 5" key="1">
    <citation type="submission" date="2018-09" db="EMBL/GenBank/DDBJ databases">
        <title>Roseovarius spongiae sp. nov., isolated from a marine sponge.</title>
        <authorList>
            <person name="Zhuang L."/>
            <person name="Luo L."/>
        </authorList>
    </citation>
    <scope>NUCLEOTIDE SEQUENCE [LARGE SCALE GENOMIC DNA]</scope>
    <source>
        <strain evidence="4 5">HN-E21</strain>
    </source>
</reference>
<keyword evidence="5" id="KW-1185">Reference proteome</keyword>
<gene>
    <name evidence="4" type="ORF">D6850_07715</name>
</gene>
<evidence type="ECO:0000256" key="2">
    <source>
        <dbReference type="ARBA" id="ARBA00022679"/>
    </source>
</evidence>